<dbReference type="AlphaFoldDB" id="A0A6M0IMS8"/>
<accession>A0A6M0IMS8</accession>
<evidence type="ECO:0000259" key="13">
    <source>
        <dbReference type="Pfam" id="PF22776"/>
    </source>
</evidence>
<feature type="transmembrane region" description="Helical" evidence="11">
    <location>
        <begin position="239"/>
        <end position="261"/>
    </location>
</feature>
<feature type="transmembrane region" description="Helical" evidence="11">
    <location>
        <begin position="389"/>
        <end position="411"/>
    </location>
</feature>
<evidence type="ECO:0000256" key="6">
    <source>
        <dbReference type="ARBA" id="ARBA00022847"/>
    </source>
</evidence>
<dbReference type="GO" id="GO:0015079">
    <property type="term" value="F:potassium ion transmembrane transporter activity"/>
    <property type="evidence" value="ECO:0007669"/>
    <property type="project" value="UniProtKB-UniRule"/>
</dbReference>
<proteinExistence type="inferred from homology"/>
<dbReference type="Pfam" id="PF02705">
    <property type="entry name" value="K_trans"/>
    <property type="match status" value="1"/>
</dbReference>
<dbReference type="InterPro" id="IPR053952">
    <property type="entry name" value="K_trans_C"/>
</dbReference>
<name>A0A6M0IMS8_9BACT</name>
<keyword evidence="3 11" id="KW-1003">Cell membrane</keyword>
<keyword evidence="10 11" id="KW-0472">Membrane</keyword>
<evidence type="ECO:0000256" key="10">
    <source>
        <dbReference type="ARBA" id="ARBA00023136"/>
    </source>
</evidence>
<evidence type="ECO:0000256" key="11">
    <source>
        <dbReference type="HAMAP-Rule" id="MF_01522"/>
    </source>
</evidence>
<dbReference type="EMBL" id="JAAGNZ010000002">
    <property type="protein sequence ID" value="NEU69207.1"/>
    <property type="molecule type" value="Genomic_DNA"/>
</dbReference>
<evidence type="ECO:0000313" key="14">
    <source>
        <dbReference type="EMBL" id="NEU69207.1"/>
    </source>
</evidence>
<keyword evidence="5 11" id="KW-0812">Transmembrane</keyword>
<dbReference type="RefSeq" id="WP_164041681.1">
    <property type="nucleotide sequence ID" value="NZ_JAAGNZ010000002.1"/>
</dbReference>
<feature type="transmembrane region" description="Helical" evidence="11">
    <location>
        <begin position="163"/>
        <end position="185"/>
    </location>
</feature>
<evidence type="ECO:0000256" key="9">
    <source>
        <dbReference type="ARBA" id="ARBA00023065"/>
    </source>
</evidence>
<comment type="catalytic activity">
    <reaction evidence="11">
        <text>K(+)(in) + H(+)(in) = K(+)(out) + H(+)(out)</text>
        <dbReference type="Rhea" id="RHEA:28490"/>
        <dbReference type="ChEBI" id="CHEBI:15378"/>
        <dbReference type="ChEBI" id="CHEBI:29103"/>
    </reaction>
</comment>
<feature type="transmembrane region" description="Helical" evidence="11">
    <location>
        <begin position="332"/>
        <end position="352"/>
    </location>
</feature>
<feature type="domain" description="K+ potassium transporter C-terminal" evidence="13">
    <location>
        <begin position="471"/>
        <end position="628"/>
    </location>
</feature>
<dbReference type="InterPro" id="IPR023051">
    <property type="entry name" value="Kup"/>
</dbReference>
<evidence type="ECO:0000256" key="8">
    <source>
        <dbReference type="ARBA" id="ARBA00022989"/>
    </source>
</evidence>
<feature type="transmembrane region" description="Helical" evidence="11">
    <location>
        <begin position="98"/>
        <end position="117"/>
    </location>
</feature>
<evidence type="ECO:0000256" key="2">
    <source>
        <dbReference type="ARBA" id="ARBA00022448"/>
    </source>
</evidence>
<evidence type="ECO:0000256" key="4">
    <source>
        <dbReference type="ARBA" id="ARBA00022538"/>
    </source>
</evidence>
<keyword evidence="15" id="KW-1185">Reference proteome</keyword>
<comment type="caution">
    <text evidence="14">The sequence shown here is derived from an EMBL/GenBank/DDBJ whole genome shotgun (WGS) entry which is preliminary data.</text>
</comment>
<feature type="transmembrane region" description="Helical" evidence="11">
    <location>
        <begin position="205"/>
        <end position="227"/>
    </location>
</feature>
<comment type="similarity">
    <text evidence="11">Belongs to the HAK/KUP transporter (TC 2.A.72) family.</text>
</comment>
<protein>
    <recommendedName>
        <fullName evidence="11">Probable potassium transport system protein Kup</fullName>
    </recommendedName>
</protein>
<feature type="domain" description="K+ potassium transporter integral membrane" evidence="12">
    <location>
        <begin position="18"/>
        <end position="444"/>
    </location>
</feature>
<comment type="function">
    <text evidence="11">Transport of potassium into the cell. Likely operates as a K(+):H(+) symporter.</text>
</comment>
<keyword evidence="9 11" id="KW-0406">Ion transport</keyword>
<feature type="transmembrane region" description="Helical" evidence="11">
    <location>
        <begin position="12"/>
        <end position="36"/>
    </location>
</feature>
<keyword evidence="6 11" id="KW-0769">Symport</keyword>
<evidence type="ECO:0000313" key="15">
    <source>
        <dbReference type="Proteomes" id="UP000477386"/>
    </source>
</evidence>
<feature type="transmembrane region" description="Helical" evidence="11">
    <location>
        <begin position="129"/>
        <end position="151"/>
    </location>
</feature>
<dbReference type="PANTHER" id="PTHR30540">
    <property type="entry name" value="OSMOTIC STRESS POTASSIUM TRANSPORTER"/>
    <property type="match status" value="1"/>
</dbReference>
<keyword evidence="2 11" id="KW-0813">Transport</keyword>
<feature type="transmembrane region" description="Helical" evidence="11">
    <location>
        <begin position="281"/>
        <end position="312"/>
    </location>
</feature>
<dbReference type="InterPro" id="IPR053951">
    <property type="entry name" value="K_trans_N"/>
</dbReference>
<feature type="transmembrane region" description="Helical" evidence="11">
    <location>
        <begin position="417"/>
        <end position="434"/>
    </location>
</feature>
<keyword evidence="8 11" id="KW-1133">Transmembrane helix</keyword>
<sequence>MNSSTNSHLNKVSLSGLLISIGIVFGDIGTSPLYTYKAIFGDRILTENLVLGSFSAVFWTLTFQTTLKYVIITLNADNNGEGGIFSLYTLIRRYTGKWMLYPAIIGGSFLLADGIITPPISVSSAIEGLLIYYPNLDTVPIVLTIIVLLFVTQQFGTQWLGRLFGPIMVVWFTFIGIMGFLSLIQHPSVLRALNPWHVVTLLRDYPGGFWLLGGVFLCTTGAEALYSDMGHCGRGNIRISWIFVKLMLLLSYAGQSAWLMQHLGKRLGPTSSFYEIVPPSILVFAIGIATLATIIASQALISGSFTLIGEAIRLHLWPRQRVIYPTDFRGQLYIPQINWLLMAGCIGVVLHFRESKNMEAAFGLAVTLTMLMSTVLMNAYLRSKRVHPLATLAITALFLTIETSFLIANLIKFEEGGWISILLGLMLITVMTLWHKGKQLKHSFVQFEPLPPFIDTLKELSNDETIPKYATHLVYLTGSETSASIESETIESILYRTPKRADVYWLLHVHVEDEPFTMRYKVETLADQDVYYITFHLGFRIEPRLNLFFRLAVEDMVRGKEVEITSRYQSLNQKNLTGDFRFVVFKNFLSYENDLPLGQKIIMNSYFLIRRTALHENSAYGLDTSNVVVEDVPLLFSHPKNIRLTRDRD</sequence>
<organism evidence="14 15">
    <name type="scientific">Spirosoma agri</name>
    <dbReference type="NCBI Taxonomy" id="1987381"/>
    <lineage>
        <taxon>Bacteria</taxon>
        <taxon>Pseudomonadati</taxon>
        <taxon>Bacteroidota</taxon>
        <taxon>Cytophagia</taxon>
        <taxon>Cytophagales</taxon>
        <taxon>Cytophagaceae</taxon>
        <taxon>Spirosoma</taxon>
    </lineage>
</organism>
<keyword evidence="7 11" id="KW-0630">Potassium</keyword>
<comment type="subcellular location">
    <subcellularLocation>
        <location evidence="11">Cell membrane</location>
        <topology evidence="11">Multi-pass membrane protein</topology>
    </subcellularLocation>
    <subcellularLocation>
        <location evidence="1">Membrane</location>
        <topology evidence="1">Multi-pass membrane protein</topology>
    </subcellularLocation>
</comment>
<feature type="transmembrane region" description="Helical" evidence="11">
    <location>
        <begin position="358"/>
        <end position="377"/>
    </location>
</feature>
<keyword evidence="4 11" id="KW-0633">Potassium transport</keyword>
<dbReference type="Proteomes" id="UP000477386">
    <property type="component" value="Unassembled WGS sequence"/>
</dbReference>
<evidence type="ECO:0000256" key="7">
    <source>
        <dbReference type="ARBA" id="ARBA00022958"/>
    </source>
</evidence>
<reference evidence="14 15" key="1">
    <citation type="submission" date="2020-02" db="EMBL/GenBank/DDBJ databases">
        <title>Draft genome sequence of two Spirosoma agri KCTC 52727 and Spirosoma terrae KCTC 52035.</title>
        <authorList>
            <person name="Rojas J."/>
            <person name="Ambika Manirajan B."/>
            <person name="Ratering S."/>
            <person name="Suarez C."/>
            <person name="Schnell S."/>
        </authorList>
    </citation>
    <scope>NUCLEOTIDE SEQUENCE [LARGE SCALE GENOMIC DNA]</scope>
    <source>
        <strain evidence="14 15">KCTC 52727</strain>
    </source>
</reference>
<dbReference type="PANTHER" id="PTHR30540:SF83">
    <property type="entry name" value="K+ POTASSIUM TRANSPORTER"/>
    <property type="match status" value="1"/>
</dbReference>
<evidence type="ECO:0000256" key="1">
    <source>
        <dbReference type="ARBA" id="ARBA00004141"/>
    </source>
</evidence>
<dbReference type="Pfam" id="PF22776">
    <property type="entry name" value="K_trans_C"/>
    <property type="match status" value="1"/>
</dbReference>
<evidence type="ECO:0000256" key="3">
    <source>
        <dbReference type="ARBA" id="ARBA00022475"/>
    </source>
</evidence>
<evidence type="ECO:0000259" key="12">
    <source>
        <dbReference type="Pfam" id="PF02705"/>
    </source>
</evidence>
<feature type="transmembrane region" description="Helical" evidence="11">
    <location>
        <begin position="56"/>
        <end position="77"/>
    </location>
</feature>
<evidence type="ECO:0000256" key="5">
    <source>
        <dbReference type="ARBA" id="ARBA00022692"/>
    </source>
</evidence>
<dbReference type="GO" id="GO:0015293">
    <property type="term" value="F:symporter activity"/>
    <property type="evidence" value="ECO:0007669"/>
    <property type="project" value="UniProtKB-UniRule"/>
</dbReference>
<dbReference type="GO" id="GO:0005886">
    <property type="term" value="C:plasma membrane"/>
    <property type="evidence" value="ECO:0007669"/>
    <property type="project" value="UniProtKB-SubCell"/>
</dbReference>
<dbReference type="HAMAP" id="MF_01522">
    <property type="entry name" value="Kup"/>
    <property type="match status" value="1"/>
</dbReference>
<dbReference type="InterPro" id="IPR003855">
    <property type="entry name" value="K+_transporter"/>
</dbReference>
<gene>
    <name evidence="11" type="primary">kup</name>
    <name evidence="14" type="ORF">GK091_20135</name>
</gene>